<organism evidence="4 5">
    <name type="scientific">Corynebacterium parakroppenstedtii</name>
    <dbReference type="NCBI Taxonomy" id="2828363"/>
    <lineage>
        <taxon>Bacteria</taxon>
        <taxon>Bacillati</taxon>
        <taxon>Actinomycetota</taxon>
        <taxon>Actinomycetes</taxon>
        <taxon>Mycobacteriales</taxon>
        <taxon>Corynebacteriaceae</taxon>
        <taxon>Corynebacterium</taxon>
    </lineage>
</organism>
<comment type="caution">
    <text evidence="4">The sequence shown here is derived from an EMBL/GenBank/DDBJ whole genome shotgun (WGS) entry which is preliminary data.</text>
</comment>
<dbReference type="Proteomes" id="UP001200604">
    <property type="component" value="Unassembled WGS sequence"/>
</dbReference>
<dbReference type="InterPro" id="IPR005269">
    <property type="entry name" value="LOG"/>
</dbReference>
<name>A0ABS9HKV3_9CORY</name>
<keyword evidence="5" id="KW-1185">Reference proteome</keyword>
<dbReference type="GeneID" id="92727779"/>
<dbReference type="InterPro" id="IPR031100">
    <property type="entry name" value="LOG_fam"/>
</dbReference>
<dbReference type="PANTHER" id="PTHR31223:SF70">
    <property type="entry name" value="LOG FAMILY PROTEIN YJL055W"/>
    <property type="match status" value="1"/>
</dbReference>
<evidence type="ECO:0000256" key="1">
    <source>
        <dbReference type="ARBA" id="ARBA00006763"/>
    </source>
</evidence>
<comment type="similarity">
    <text evidence="1">Belongs to the LOG family.</text>
</comment>
<proteinExistence type="inferred from homology"/>
<dbReference type="CDD" id="cd04690">
    <property type="entry name" value="NUDIX_Hydrolase"/>
    <property type="match status" value="1"/>
</dbReference>
<dbReference type="SUPFAM" id="SSF102405">
    <property type="entry name" value="MCP/YpsA-like"/>
    <property type="match status" value="1"/>
</dbReference>
<feature type="domain" description="Nudix hydrolase" evidence="3">
    <location>
        <begin position="2"/>
        <end position="156"/>
    </location>
</feature>
<dbReference type="RefSeq" id="WP_161794665.1">
    <property type="nucleotide sequence ID" value="NZ_JAFFSY010000003.1"/>
</dbReference>
<dbReference type="Pfam" id="PF00293">
    <property type="entry name" value="NUDIX"/>
    <property type="match status" value="1"/>
</dbReference>
<dbReference type="InterPro" id="IPR000086">
    <property type="entry name" value="NUDIX_hydrolase_dom"/>
</dbReference>
<protein>
    <submittedName>
        <fullName evidence="4">TIGR00730 family Rossman fold protein</fullName>
    </submittedName>
</protein>
<evidence type="ECO:0000313" key="5">
    <source>
        <dbReference type="Proteomes" id="UP001200604"/>
    </source>
</evidence>
<evidence type="ECO:0000313" key="4">
    <source>
        <dbReference type="EMBL" id="MCF6774442.1"/>
    </source>
</evidence>
<dbReference type="InterPro" id="IPR020084">
    <property type="entry name" value="NUDIX_hydrolase_CS"/>
</dbReference>
<keyword evidence="2" id="KW-0378">Hydrolase</keyword>
<reference evidence="4 5" key="1">
    <citation type="submission" date="2022-01" db="EMBL/GenBank/DDBJ databases">
        <title>Identification and Characterization of Corynebacterium sp.</title>
        <authorList>
            <person name="Luo Q."/>
            <person name="Qu P."/>
            <person name="Chen Q."/>
        </authorList>
    </citation>
    <scope>NUCLEOTIDE SEQUENCE [LARGE SCALE GENOMIC DNA]</scope>
    <source>
        <strain evidence="4 5">MC-12</strain>
    </source>
</reference>
<accession>A0ABS9HKV3</accession>
<dbReference type="SUPFAM" id="SSF55811">
    <property type="entry name" value="Nudix"/>
    <property type="match status" value="1"/>
</dbReference>
<dbReference type="PANTHER" id="PTHR31223">
    <property type="entry name" value="LOG FAMILY PROTEIN YJL055W"/>
    <property type="match status" value="1"/>
</dbReference>
<dbReference type="NCBIfam" id="TIGR00730">
    <property type="entry name" value="Rossman fold protein, TIGR00730 family"/>
    <property type="match status" value="1"/>
</dbReference>
<dbReference type="InterPro" id="IPR015797">
    <property type="entry name" value="NUDIX_hydrolase-like_dom_sf"/>
</dbReference>
<gene>
    <name evidence="4" type="ORF">L3H44_08490</name>
</gene>
<dbReference type="Pfam" id="PF03641">
    <property type="entry name" value="Lysine_decarbox"/>
    <property type="match status" value="1"/>
</dbReference>
<dbReference type="PROSITE" id="PS51462">
    <property type="entry name" value="NUDIX"/>
    <property type="match status" value="1"/>
</dbReference>
<sequence length="370" mass="39971">MPIIRVSAAIIRNRDGQFLLVRKKGTSAFMFPGGKPELGETPDQTLIRELDEELDLHVTTEDLTFVGTFRTNAANEANTQLLADVFTLKNPLSWNNSADDGHVDNAGVSNSDNNDVYDVTPHAELDEACWLTSEDIKTERESIAPLTREVVPQLYGRGFLLFTGSALGNSPAYREAVESLVRSIGAHNDHIVYGGGRAGLMGVVGDTAAEDGTLCIGVIPYLLAGVDGPNGFNQGGHSYVIPRADGTMPTPARGEIAHDRLTRLELVPTMSARKTRMGELADIVVGLPGGAGTVDELFDAWTQQQLGYTQHAVALLNVNGYWDPLISTIKHMVAEGFLSSAYLESLIIADNPSELYEKVDAWVPPAPKWG</sequence>
<dbReference type="Gene3D" id="3.40.50.450">
    <property type="match status" value="1"/>
</dbReference>
<evidence type="ECO:0000256" key="2">
    <source>
        <dbReference type="ARBA" id="ARBA00022801"/>
    </source>
</evidence>
<dbReference type="EMBL" id="JAKJKU010000004">
    <property type="protein sequence ID" value="MCF6774442.1"/>
    <property type="molecule type" value="Genomic_DNA"/>
</dbReference>
<evidence type="ECO:0000259" key="3">
    <source>
        <dbReference type="PROSITE" id="PS51462"/>
    </source>
</evidence>
<dbReference type="Gene3D" id="3.90.79.10">
    <property type="entry name" value="Nucleoside Triphosphate Pyrophosphohydrolase"/>
    <property type="match status" value="1"/>
</dbReference>
<dbReference type="PROSITE" id="PS00893">
    <property type="entry name" value="NUDIX_BOX"/>
    <property type="match status" value="1"/>
</dbReference>